<name>A0A1H7Q598_STRJI</name>
<dbReference type="RefSeq" id="WP_052438990.1">
    <property type="nucleotide sequence ID" value="NZ_BBPN01000024.1"/>
</dbReference>
<keyword evidence="4" id="KW-0238">DNA-binding</keyword>
<dbReference type="Gene3D" id="1.10.10.10">
    <property type="entry name" value="Winged helix-like DNA-binding domain superfamily/Winged helix DNA-binding domain"/>
    <property type="match status" value="1"/>
</dbReference>
<evidence type="ECO:0000259" key="6">
    <source>
        <dbReference type="Pfam" id="PF04542"/>
    </source>
</evidence>
<proteinExistence type="inferred from homology"/>
<evidence type="ECO:0000256" key="2">
    <source>
        <dbReference type="ARBA" id="ARBA00023015"/>
    </source>
</evidence>
<keyword evidence="9" id="KW-1185">Reference proteome</keyword>
<dbReference type="InterPro" id="IPR007627">
    <property type="entry name" value="RNA_pol_sigma70_r2"/>
</dbReference>
<keyword evidence="2" id="KW-0805">Transcription regulation</keyword>
<dbReference type="InterPro" id="IPR014284">
    <property type="entry name" value="RNA_pol_sigma-70_dom"/>
</dbReference>
<keyword evidence="3" id="KW-0731">Sigma factor</keyword>
<dbReference type="CDD" id="cd06171">
    <property type="entry name" value="Sigma70_r4"/>
    <property type="match status" value="1"/>
</dbReference>
<evidence type="ECO:0000256" key="5">
    <source>
        <dbReference type="ARBA" id="ARBA00023163"/>
    </source>
</evidence>
<sequence length="185" mass="20743">MAEWSELLAELVEARGTELNRYGFLLCGNRSEGADLFQDALVRVFTHPKGGWTVRDVEGYVRRTMLNRYLDQYRRAQRLRLLLPRLSGGPQAEVVPDHGEGADRRLDLLAALDTLTPRQRVCVVLRFYEDLTVAQVAHRMRLSEGTVKRHLSDASSRLSARLSARMSAGWSGLEGPAHVSTGGNR</sequence>
<evidence type="ECO:0000256" key="1">
    <source>
        <dbReference type="ARBA" id="ARBA00010641"/>
    </source>
</evidence>
<keyword evidence="5" id="KW-0804">Transcription</keyword>
<dbReference type="Pfam" id="PF04545">
    <property type="entry name" value="Sigma70_r4"/>
    <property type="match status" value="1"/>
</dbReference>
<dbReference type="GO" id="GO:0016987">
    <property type="term" value="F:sigma factor activity"/>
    <property type="evidence" value="ECO:0007669"/>
    <property type="project" value="UniProtKB-KW"/>
</dbReference>
<comment type="similarity">
    <text evidence="1">Belongs to the sigma-70 factor family. ECF subfamily.</text>
</comment>
<protein>
    <submittedName>
        <fullName evidence="8">RNA polymerase sigma factor, sigma-70 family</fullName>
    </submittedName>
</protein>
<dbReference type="InterPro" id="IPR013324">
    <property type="entry name" value="RNA_pol_sigma_r3/r4-like"/>
</dbReference>
<dbReference type="Pfam" id="PF04542">
    <property type="entry name" value="Sigma70_r2"/>
    <property type="match status" value="1"/>
</dbReference>
<evidence type="ECO:0000256" key="4">
    <source>
        <dbReference type="ARBA" id="ARBA00023125"/>
    </source>
</evidence>
<dbReference type="Proteomes" id="UP000183015">
    <property type="component" value="Unassembled WGS sequence"/>
</dbReference>
<reference evidence="9" key="1">
    <citation type="submission" date="2016-10" db="EMBL/GenBank/DDBJ databases">
        <authorList>
            <person name="Varghese N."/>
        </authorList>
    </citation>
    <scope>NUCLEOTIDE SEQUENCE [LARGE SCALE GENOMIC DNA]</scope>
    <source>
        <strain evidence="9">DSM 45096 / BCRC 16803 / CGMCC 4.1857 / CIP 109030 / JCM 12277 / KCTC 19219 / NBRC 100920 / 33214</strain>
    </source>
</reference>
<evidence type="ECO:0000256" key="3">
    <source>
        <dbReference type="ARBA" id="ARBA00023082"/>
    </source>
</evidence>
<dbReference type="STRING" id="235985.SAMN05414137_108292"/>
<dbReference type="OrthoDB" id="3688906at2"/>
<evidence type="ECO:0000313" key="8">
    <source>
        <dbReference type="EMBL" id="SEL43036.1"/>
    </source>
</evidence>
<gene>
    <name evidence="8" type="ORF">SAMN05414137_108292</name>
</gene>
<dbReference type="InterPro" id="IPR039425">
    <property type="entry name" value="RNA_pol_sigma-70-like"/>
</dbReference>
<dbReference type="eggNOG" id="COG1595">
    <property type="taxonomic scope" value="Bacteria"/>
</dbReference>
<dbReference type="AlphaFoldDB" id="A0A1H7Q598"/>
<dbReference type="SUPFAM" id="SSF88946">
    <property type="entry name" value="Sigma2 domain of RNA polymerase sigma factors"/>
    <property type="match status" value="1"/>
</dbReference>
<dbReference type="GO" id="GO:0006352">
    <property type="term" value="P:DNA-templated transcription initiation"/>
    <property type="evidence" value="ECO:0007669"/>
    <property type="project" value="InterPro"/>
</dbReference>
<dbReference type="InterPro" id="IPR036388">
    <property type="entry name" value="WH-like_DNA-bd_sf"/>
</dbReference>
<dbReference type="SUPFAM" id="SSF88659">
    <property type="entry name" value="Sigma3 and sigma4 domains of RNA polymerase sigma factors"/>
    <property type="match status" value="1"/>
</dbReference>
<evidence type="ECO:0000313" key="9">
    <source>
        <dbReference type="Proteomes" id="UP000183015"/>
    </source>
</evidence>
<dbReference type="Gene3D" id="1.10.1740.10">
    <property type="match status" value="1"/>
</dbReference>
<feature type="domain" description="RNA polymerase sigma-70 region 4" evidence="7">
    <location>
        <begin position="111"/>
        <end position="158"/>
    </location>
</feature>
<dbReference type="EMBL" id="FOAZ01000008">
    <property type="protein sequence ID" value="SEL43036.1"/>
    <property type="molecule type" value="Genomic_DNA"/>
</dbReference>
<dbReference type="InterPro" id="IPR007630">
    <property type="entry name" value="RNA_pol_sigma70_r4"/>
</dbReference>
<dbReference type="NCBIfam" id="TIGR02937">
    <property type="entry name" value="sigma70-ECF"/>
    <property type="match status" value="1"/>
</dbReference>
<dbReference type="PANTHER" id="PTHR43133">
    <property type="entry name" value="RNA POLYMERASE ECF-TYPE SIGMA FACTO"/>
    <property type="match status" value="1"/>
</dbReference>
<dbReference type="PANTHER" id="PTHR43133:SF50">
    <property type="entry name" value="ECF RNA POLYMERASE SIGMA FACTOR SIGM"/>
    <property type="match status" value="1"/>
</dbReference>
<dbReference type="GO" id="GO:0003677">
    <property type="term" value="F:DNA binding"/>
    <property type="evidence" value="ECO:0007669"/>
    <property type="project" value="UniProtKB-KW"/>
</dbReference>
<dbReference type="InterPro" id="IPR013325">
    <property type="entry name" value="RNA_pol_sigma_r2"/>
</dbReference>
<accession>A0A1H7Q598</accession>
<feature type="domain" description="RNA polymerase sigma-70 region 2" evidence="6">
    <location>
        <begin position="15"/>
        <end position="78"/>
    </location>
</feature>
<evidence type="ECO:0000259" key="7">
    <source>
        <dbReference type="Pfam" id="PF04545"/>
    </source>
</evidence>
<organism evidence="8 9">
    <name type="scientific">Streptacidiphilus jiangxiensis</name>
    <dbReference type="NCBI Taxonomy" id="235985"/>
    <lineage>
        <taxon>Bacteria</taxon>
        <taxon>Bacillati</taxon>
        <taxon>Actinomycetota</taxon>
        <taxon>Actinomycetes</taxon>
        <taxon>Kitasatosporales</taxon>
        <taxon>Streptomycetaceae</taxon>
        <taxon>Streptacidiphilus</taxon>
    </lineage>
</organism>